<dbReference type="PANTHER" id="PTHR42811">
    <property type="entry name" value="SERINE ACETYLTRANSFERASE"/>
    <property type="match status" value="1"/>
</dbReference>
<dbReference type="SUPFAM" id="SSF51161">
    <property type="entry name" value="Trimeric LpxA-like enzymes"/>
    <property type="match status" value="1"/>
</dbReference>
<keyword evidence="2 5" id="KW-0808">Transferase</keyword>
<organism evidence="5 6">
    <name type="scientific">Ralstonia holmesii</name>
    <dbReference type="NCBI Taxonomy" id="3058602"/>
    <lineage>
        <taxon>Bacteria</taxon>
        <taxon>Pseudomonadati</taxon>
        <taxon>Pseudomonadota</taxon>
        <taxon>Betaproteobacteria</taxon>
        <taxon>Burkholderiales</taxon>
        <taxon>Burkholderiaceae</taxon>
        <taxon>Ralstonia</taxon>
    </lineage>
</organism>
<evidence type="ECO:0000256" key="3">
    <source>
        <dbReference type="ARBA" id="ARBA00022737"/>
    </source>
</evidence>
<comment type="caution">
    <text evidence="5">The sequence shown here is derived from an EMBL/GenBank/DDBJ whole genome shotgun (WGS) entry which is preliminary data.</text>
</comment>
<dbReference type="Pfam" id="PF00132">
    <property type="entry name" value="Hexapep"/>
    <property type="match status" value="1"/>
</dbReference>
<protein>
    <submittedName>
        <fullName evidence="5">2,3,4,5-tetrahydropyridine-2,6-dicarboxylate N-acetyltransferase</fullName>
        <ecNumber evidence="5">2.3.1.89</ecNumber>
    </submittedName>
</protein>
<dbReference type="Gene3D" id="2.160.10.10">
    <property type="entry name" value="Hexapeptide repeat proteins"/>
    <property type="match status" value="1"/>
</dbReference>
<dbReference type="CDD" id="cd03354">
    <property type="entry name" value="LbH_SAT"/>
    <property type="match status" value="1"/>
</dbReference>
<keyword evidence="4 5" id="KW-0012">Acyltransferase</keyword>
<reference evidence="5 6" key="1">
    <citation type="submission" date="2023-07" db="EMBL/GenBank/DDBJ databases">
        <authorList>
            <person name="Peeters C."/>
        </authorList>
    </citation>
    <scope>NUCLEOTIDE SEQUENCE [LARGE SCALE GENOMIC DNA]</scope>
    <source>
        <strain evidence="5 6">LMG 18096</strain>
    </source>
</reference>
<evidence type="ECO:0000256" key="4">
    <source>
        <dbReference type="ARBA" id="ARBA00023315"/>
    </source>
</evidence>
<evidence type="ECO:0000256" key="2">
    <source>
        <dbReference type="ARBA" id="ARBA00022679"/>
    </source>
</evidence>
<dbReference type="AlphaFoldDB" id="A0ABC8QAY0"/>
<evidence type="ECO:0000313" key="6">
    <source>
        <dbReference type="Proteomes" id="UP001189663"/>
    </source>
</evidence>
<name>A0ABC8QAY0_9RALS</name>
<dbReference type="Proteomes" id="UP001189663">
    <property type="component" value="Unassembled WGS sequence"/>
</dbReference>
<dbReference type="InterPro" id="IPR018357">
    <property type="entry name" value="Hexapep_transf_CS"/>
</dbReference>
<accession>A0ABC8QAY0</accession>
<dbReference type="InterPro" id="IPR011004">
    <property type="entry name" value="Trimer_LpxA-like_sf"/>
</dbReference>
<comment type="similarity">
    <text evidence="1">Belongs to the transferase hexapeptide repeat family.</text>
</comment>
<keyword evidence="6" id="KW-1185">Reference proteome</keyword>
<dbReference type="InterPro" id="IPR001451">
    <property type="entry name" value="Hexapep"/>
</dbReference>
<dbReference type="GO" id="GO:0047200">
    <property type="term" value="F:tetrahydrodipicolinate N-acetyltransferase activity"/>
    <property type="evidence" value="ECO:0007669"/>
    <property type="project" value="UniProtKB-EC"/>
</dbReference>
<evidence type="ECO:0000313" key="5">
    <source>
        <dbReference type="EMBL" id="CAJ0787584.1"/>
    </source>
</evidence>
<proteinExistence type="inferred from homology"/>
<dbReference type="InterPro" id="IPR045304">
    <property type="entry name" value="LbH_SAT"/>
</dbReference>
<dbReference type="PROSITE" id="PS00101">
    <property type="entry name" value="HEXAPEP_TRANSFERASES"/>
    <property type="match status" value="1"/>
</dbReference>
<dbReference type="EC" id="2.3.1.89" evidence="5"/>
<keyword evidence="3" id="KW-0677">Repeat</keyword>
<gene>
    <name evidence="5" type="primary">dapH</name>
    <name evidence="5" type="ORF">LMG18096_01986</name>
</gene>
<sequence>MMATTFRLIPWLREDLLRGLSLEGNTSISGGWRLWVKVLSPRFAPVLLCRLAHSCHRHRWGAASKALSMLNFVIFGIEIAARCEIGPGLYFPHTQGTVIGAWSIGKNAVIYQGATLGAKELDFAYSEVSRPRLDDNVTVGAGAKVLGGVRLGHGARVGANAVVITSIPEGALAVGVPAKISNT</sequence>
<evidence type="ECO:0000256" key="1">
    <source>
        <dbReference type="ARBA" id="ARBA00007274"/>
    </source>
</evidence>
<dbReference type="EMBL" id="CATZAT010000003">
    <property type="protein sequence ID" value="CAJ0787584.1"/>
    <property type="molecule type" value="Genomic_DNA"/>
</dbReference>